<dbReference type="EMBL" id="KZ805391">
    <property type="protein sequence ID" value="PVH99511.1"/>
    <property type="molecule type" value="Genomic_DNA"/>
</dbReference>
<feature type="coiled-coil region" evidence="5">
    <location>
        <begin position="309"/>
        <end position="336"/>
    </location>
</feature>
<proteinExistence type="predicted"/>
<gene>
    <name evidence="8" type="ORF">DM02DRAFT_594241</name>
</gene>
<keyword evidence="1" id="KW-0479">Metal-binding</keyword>
<dbReference type="Proteomes" id="UP000244855">
    <property type="component" value="Unassembled WGS sequence"/>
</dbReference>
<keyword evidence="5" id="KW-0175">Coiled coil</keyword>
<evidence type="ECO:0000256" key="3">
    <source>
        <dbReference type="ARBA" id="ARBA00022833"/>
    </source>
</evidence>
<evidence type="ECO:0000256" key="4">
    <source>
        <dbReference type="PROSITE-ProRule" id="PRU01343"/>
    </source>
</evidence>
<dbReference type="OrthoDB" id="430051at2759"/>
<sequence length="344" mass="37960">MSASKGGKGYRGPPKPRGSFLDGIWYCDCNPPLPAIHFPVKKAGPNKGRWFRTCQKEQSDDSRCKFFLWDTDAAPREKAALANNSRTEPGRANAVTPSRTKAVSPPSPLPPASTSSNSTRKRMRASYQSDDEDEYGFGDNTATFDEELDNIVTAVETPSKKARIEDAFTTPKRRKLPWQKDEPSSNTYGLQTPQTENRALANPFTTKAPLDIFTTPSKPTSLDAGSIQTMTPSSSPMETPTPSRFKSVATEGDVVRDIFGVLSRANVKLDEQTTRDITAVLSKYVTLSEGVKKGRDVARASVKAKDAKITELTYRVNTLEAELEAERATVAHLQWRAEHEEDLD</sequence>
<dbReference type="STRING" id="97972.A0A2V1DNT3"/>
<accession>A0A2V1DNT3</accession>
<feature type="region of interest" description="Disordered" evidence="6">
    <location>
        <begin position="78"/>
        <end position="141"/>
    </location>
</feature>
<feature type="compositionally biased region" description="Low complexity" evidence="6">
    <location>
        <begin position="229"/>
        <end position="243"/>
    </location>
</feature>
<reference evidence="8 9" key="1">
    <citation type="journal article" date="2018" name="Sci. Rep.">
        <title>Comparative genomics provides insights into the lifestyle and reveals functional heterogeneity of dark septate endophytic fungi.</title>
        <authorList>
            <person name="Knapp D.G."/>
            <person name="Nemeth J.B."/>
            <person name="Barry K."/>
            <person name="Hainaut M."/>
            <person name="Henrissat B."/>
            <person name="Johnson J."/>
            <person name="Kuo A."/>
            <person name="Lim J.H.P."/>
            <person name="Lipzen A."/>
            <person name="Nolan M."/>
            <person name="Ohm R.A."/>
            <person name="Tamas L."/>
            <person name="Grigoriev I.V."/>
            <person name="Spatafora J.W."/>
            <person name="Nagy L.G."/>
            <person name="Kovacs G.M."/>
        </authorList>
    </citation>
    <scope>NUCLEOTIDE SEQUENCE [LARGE SCALE GENOMIC DNA]</scope>
    <source>
        <strain evidence="8 9">DSE2036</strain>
    </source>
</reference>
<dbReference type="InterPro" id="IPR010666">
    <property type="entry name" value="Znf_GRF"/>
</dbReference>
<evidence type="ECO:0000313" key="8">
    <source>
        <dbReference type="EMBL" id="PVH99511.1"/>
    </source>
</evidence>
<keyword evidence="3" id="KW-0862">Zinc</keyword>
<organism evidence="8 9">
    <name type="scientific">Periconia macrospinosa</name>
    <dbReference type="NCBI Taxonomy" id="97972"/>
    <lineage>
        <taxon>Eukaryota</taxon>
        <taxon>Fungi</taxon>
        <taxon>Dikarya</taxon>
        <taxon>Ascomycota</taxon>
        <taxon>Pezizomycotina</taxon>
        <taxon>Dothideomycetes</taxon>
        <taxon>Pleosporomycetidae</taxon>
        <taxon>Pleosporales</taxon>
        <taxon>Massarineae</taxon>
        <taxon>Periconiaceae</taxon>
        <taxon>Periconia</taxon>
    </lineage>
</organism>
<keyword evidence="9" id="KW-1185">Reference proteome</keyword>
<protein>
    <recommendedName>
        <fullName evidence="7">GRF-type domain-containing protein</fullName>
    </recommendedName>
</protein>
<keyword evidence="2 4" id="KW-0863">Zinc-finger</keyword>
<evidence type="ECO:0000313" key="9">
    <source>
        <dbReference type="Proteomes" id="UP000244855"/>
    </source>
</evidence>
<evidence type="ECO:0000256" key="5">
    <source>
        <dbReference type="SAM" id="Coils"/>
    </source>
</evidence>
<evidence type="ECO:0000256" key="1">
    <source>
        <dbReference type="ARBA" id="ARBA00022723"/>
    </source>
</evidence>
<evidence type="ECO:0000256" key="6">
    <source>
        <dbReference type="SAM" id="MobiDB-lite"/>
    </source>
</evidence>
<name>A0A2V1DNT3_9PLEO</name>
<dbReference type="PROSITE" id="PS51999">
    <property type="entry name" value="ZF_GRF"/>
    <property type="match status" value="1"/>
</dbReference>
<feature type="region of interest" description="Disordered" evidence="6">
    <location>
        <begin position="215"/>
        <end position="246"/>
    </location>
</feature>
<dbReference type="GO" id="GO:0008270">
    <property type="term" value="F:zinc ion binding"/>
    <property type="evidence" value="ECO:0007669"/>
    <property type="project" value="UniProtKB-KW"/>
</dbReference>
<evidence type="ECO:0000259" key="7">
    <source>
        <dbReference type="PROSITE" id="PS51999"/>
    </source>
</evidence>
<dbReference type="AlphaFoldDB" id="A0A2V1DNT3"/>
<feature type="domain" description="GRF-type" evidence="7">
    <location>
        <begin position="27"/>
        <end position="73"/>
    </location>
</feature>
<evidence type="ECO:0000256" key="2">
    <source>
        <dbReference type="ARBA" id="ARBA00022771"/>
    </source>
</evidence>